<evidence type="ECO:0000313" key="3">
    <source>
        <dbReference type="Proteomes" id="UP000592294"/>
    </source>
</evidence>
<dbReference type="EMBL" id="JABZEO010000022">
    <property type="protein sequence ID" value="NVZ11421.1"/>
    <property type="molecule type" value="Genomic_DNA"/>
</dbReference>
<feature type="signal peptide" evidence="1">
    <location>
        <begin position="1"/>
        <end position="19"/>
    </location>
</feature>
<feature type="chain" id="PRO_5032473455" evidence="1">
    <location>
        <begin position="20"/>
        <end position="117"/>
    </location>
</feature>
<protein>
    <submittedName>
        <fullName evidence="2">Uncharacterized protein</fullName>
    </submittedName>
</protein>
<gene>
    <name evidence="2" type="ORF">HW932_19400</name>
</gene>
<organism evidence="2 3">
    <name type="scientific">Allochromatium humboldtianum</name>
    <dbReference type="NCBI Taxonomy" id="504901"/>
    <lineage>
        <taxon>Bacteria</taxon>
        <taxon>Pseudomonadati</taxon>
        <taxon>Pseudomonadota</taxon>
        <taxon>Gammaproteobacteria</taxon>
        <taxon>Chromatiales</taxon>
        <taxon>Chromatiaceae</taxon>
        <taxon>Allochromatium</taxon>
    </lineage>
</organism>
<dbReference type="AlphaFoldDB" id="A0A850RPL5"/>
<dbReference type="RefSeq" id="WP_176978121.1">
    <property type="nucleotide sequence ID" value="NZ_JABZEO010000022.1"/>
</dbReference>
<name>A0A850RPL5_9GAMM</name>
<keyword evidence="3" id="KW-1185">Reference proteome</keyword>
<comment type="caution">
    <text evidence="2">The sequence shown here is derived from an EMBL/GenBank/DDBJ whole genome shotgun (WGS) entry which is preliminary data.</text>
</comment>
<sequence length="117" mass="12893">MFKTIIFAIFFAISFSAFAGDVTRVKCGGINAVIVQHQPGSFVAMGATKFELDETMDYYGPYCLTVEGVPHIGYLETSGNSYEGYYLGNTQTKRLYEINYEAAVEVGLSSAIKSERD</sequence>
<dbReference type="Proteomes" id="UP000592294">
    <property type="component" value="Unassembled WGS sequence"/>
</dbReference>
<evidence type="ECO:0000256" key="1">
    <source>
        <dbReference type="SAM" id="SignalP"/>
    </source>
</evidence>
<reference evidence="2 3" key="1">
    <citation type="submission" date="2020-06" db="EMBL/GenBank/DDBJ databases">
        <title>Whole-genome sequence of Allochromatium humboldtianum DSM 21881, type strain.</title>
        <authorList>
            <person name="Kyndt J.A."/>
            <person name="Meyer T.E."/>
        </authorList>
    </citation>
    <scope>NUCLEOTIDE SEQUENCE [LARGE SCALE GENOMIC DNA]</scope>
    <source>
        <strain evidence="2 3">DSM 21881</strain>
    </source>
</reference>
<accession>A0A850RPL5</accession>
<keyword evidence="1" id="KW-0732">Signal</keyword>
<evidence type="ECO:0000313" key="2">
    <source>
        <dbReference type="EMBL" id="NVZ11421.1"/>
    </source>
</evidence>
<proteinExistence type="predicted"/>